<dbReference type="GO" id="GO:0003677">
    <property type="term" value="F:DNA binding"/>
    <property type="evidence" value="ECO:0007669"/>
    <property type="project" value="UniProtKB-UniRule"/>
</dbReference>
<dbReference type="PROSITE" id="PS51755">
    <property type="entry name" value="OMPR_PHOB"/>
    <property type="match status" value="1"/>
</dbReference>
<dbReference type="GO" id="GO:0016887">
    <property type="term" value="F:ATP hydrolysis activity"/>
    <property type="evidence" value="ECO:0007669"/>
    <property type="project" value="InterPro"/>
</dbReference>
<dbReference type="InterPro" id="IPR058852">
    <property type="entry name" value="HTH_77"/>
</dbReference>
<dbReference type="SUPFAM" id="SSF52540">
    <property type="entry name" value="P-loop containing nucleoside triphosphate hydrolases"/>
    <property type="match status" value="1"/>
</dbReference>
<sequence>MMQPLGAVQIMAEPGQRPVYICAEWEIDLARRELRSAGELIPLGGRAFEILAELVQAQGQLVTKNDLTERVWRGVFVEESALRVHIAAIRKALGADRDMLSTTVGRGYRLLGAWRIRHLDMPLHSAATGLPPSINIPSPSFDLIGRTAAIAHLWRLLSAYRVVSLVGPGGIGKTALALEAARTPPPGFAADRLLVELASLSDPRLVCSAVAGVLGTKLEGEEISPDAIARAIGSRPLLLILDNCEHVIDAVAQVAELVVSRCSGTIILATSREALRIEGEYVYRVPPLGVPPEAWQEPAGASAYSAVELFTSRAKALGSSFAPDEKNIGAIAAICRRLDGIPLAIEFAAARAVMLSPPKIAALLDDRFKFLTTGRRTALPRQQTLRATLDWSYDLLPEDEAWLLRQLGIFAGEFQLDAVIAVAGEGIGDVTGQLARLVAKSLVLADIRGNSPHYRLLDTTRAYALEKLRAAGEYPGAAGRQANYYSGVFAGAEADSEVRPQAEWLTIYGRHTDNVRTSLDWAFSPDGDSQVGAALTAAAVPLWVQLSLLAECRERTELALARLDPAAADSPRLRMQLSAARGWSLMYGVGRAREAGPAWAATLQLAEQLGDRDYRLRALWGLCIDQFNNGEFRRALEFAHRFADLVADSGNPVDRMMADRLLATTLHFLGDQRLAYHHIGRTLSRLGDLAARPQVIRFRFDLRVSSRYFQARILWLLGLADQALSVVEHNVEEGRASGHALTFCSVLGQGACPITFLAGDLDAAERYCAMLLEHTERHPIRLWNVWARAFRGLLIARRGDLATGLPLLRKALELAGEARFLPRFLLPLGELAACLGGAGEVLQGLAVADEMLARCEARDEGWYVAELWRIKGELLLLPGEHRSTIAAGQAFDRAFEVARSQGALFWELRIAISVARLRMSEGHAVEARHVLAAAYGKFTEGFETADLRDARAMITKVGS</sequence>
<dbReference type="RefSeq" id="WP_143130665.1">
    <property type="nucleotide sequence ID" value="NZ_CP030050.1"/>
</dbReference>
<gene>
    <name evidence="4" type="ORF">WN72_18620</name>
</gene>
<dbReference type="GO" id="GO:0006355">
    <property type="term" value="P:regulation of DNA-templated transcription"/>
    <property type="evidence" value="ECO:0007669"/>
    <property type="project" value="InterPro"/>
</dbReference>
<evidence type="ECO:0000256" key="2">
    <source>
        <dbReference type="PROSITE-ProRule" id="PRU01091"/>
    </source>
</evidence>
<dbReference type="PANTHER" id="PTHR47691:SF3">
    <property type="entry name" value="HTH-TYPE TRANSCRIPTIONAL REGULATOR RV0890C-RELATED"/>
    <property type="match status" value="1"/>
</dbReference>
<dbReference type="CDD" id="cd00383">
    <property type="entry name" value="trans_reg_C"/>
    <property type="match status" value="1"/>
</dbReference>
<reference evidence="4 5" key="1">
    <citation type="submission" date="2018-06" db="EMBL/GenBank/DDBJ databases">
        <title>Comparative genomics of Bradyrhizobium nodulating Arachidis hypogaea.</title>
        <authorList>
            <person name="Li Y."/>
        </authorList>
    </citation>
    <scope>NUCLEOTIDE SEQUENCE [LARGE SCALE GENOMIC DNA]</scope>
    <source>
        <strain evidence="4 5">CCBAU 051107</strain>
    </source>
</reference>
<protein>
    <submittedName>
        <fullName evidence="4">Transcriptional regulator</fullName>
    </submittedName>
</protein>
<dbReference type="InterPro" id="IPR016032">
    <property type="entry name" value="Sig_transdc_resp-reg_C-effctor"/>
</dbReference>
<dbReference type="Pfam" id="PF00486">
    <property type="entry name" value="Trans_reg_C"/>
    <property type="match status" value="1"/>
</dbReference>
<organism evidence="4 5">
    <name type="scientific">Bradyrhizobium arachidis</name>
    <dbReference type="NCBI Taxonomy" id="858423"/>
    <lineage>
        <taxon>Bacteria</taxon>
        <taxon>Pseudomonadati</taxon>
        <taxon>Pseudomonadota</taxon>
        <taxon>Alphaproteobacteria</taxon>
        <taxon>Hyphomicrobiales</taxon>
        <taxon>Nitrobacteraceae</taxon>
        <taxon>Bradyrhizobium</taxon>
    </lineage>
</organism>
<dbReference type="InterPro" id="IPR049945">
    <property type="entry name" value="AAA_22"/>
</dbReference>
<dbReference type="Proteomes" id="UP000594015">
    <property type="component" value="Chromosome"/>
</dbReference>
<dbReference type="Gene3D" id="3.40.50.300">
    <property type="entry name" value="P-loop containing nucleotide triphosphate hydrolases"/>
    <property type="match status" value="1"/>
</dbReference>
<keyword evidence="1 2" id="KW-0238">DNA-binding</keyword>
<dbReference type="EMBL" id="CP030050">
    <property type="protein sequence ID" value="QOZ68097.1"/>
    <property type="molecule type" value="Genomic_DNA"/>
</dbReference>
<dbReference type="PANTHER" id="PTHR47691">
    <property type="entry name" value="REGULATOR-RELATED"/>
    <property type="match status" value="1"/>
</dbReference>
<dbReference type="GO" id="GO:0000160">
    <property type="term" value="P:phosphorelay signal transduction system"/>
    <property type="evidence" value="ECO:0007669"/>
    <property type="project" value="InterPro"/>
</dbReference>
<dbReference type="KEGG" id="barh:WN72_18620"/>
<dbReference type="Pfam" id="PF13401">
    <property type="entry name" value="AAA_22"/>
    <property type="match status" value="1"/>
</dbReference>
<dbReference type="InterPro" id="IPR027417">
    <property type="entry name" value="P-loop_NTPase"/>
</dbReference>
<dbReference type="InterPro" id="IPR036388">
    <property type="entry name" value="WH-like_DNA-bd_sf"/>
</dbReference>
<feature type="domain" description="OmpR/PhoB-type" evidence="3">
    <location>
        <begin position="17"/>
        <end position="112"/>
    </location>
</feature>
<evidence type="ECO:0000313" key="5">
    <source>
        <dbReference type="Proteomes" id="UP000594015"/>
    </source>
</evidence>
<dbReference type="SMART" id="SM00862">
    <property type="entry name" value="Trans_reg_C"/>
    <property type="match status" value="1"/>
</dbReference>
<dbReference type="AlphaFoldDB" id="A0AAE7NMG5"/>
<dbReference type="InterPro" id="IPR011990">
    <property type="entry name" value="TPR-like_helical_dom_sf"/>
</dbReference>
<evidence type="ECO:0000313" key="4">
    <source>
        <dbReference type="EMBL" id="QOZ68097.1"/>
    </source>
</evidence>
<name>A0AAE7NMG5_9BRAD</name>
<proteinExistence type="predicted"/>
<evidence type="ECO:0000259" key="3">
    <source>
        <dbReference type="PROSITE" id="PS51755"/>
    </source>
</evidence>
<dbReference type="Pfam" id="PF25872">
    <property type="entry name" value="HTH_77"/>
    <property type="match status" value="1"/>
</dbReference>
<accession>A0AAE7NMG5</accession>
<dbReference type="SUPFAM" id="SSF46894">
    <property type="entry name" value="C-terminal effector domain of the bipartite response regulators"/>
    <property type="match status" value="1"/>
</dbReference>
<dbReference type="PRINTS" id="PR00364">
    <property type="entry name" value="DISEASERSIST"/>
</dbReference>
<dbReference type="Gene3D" id="1.25.40.10">
    <property type="entry name" value="Tetratricopeptide repeat domain"/>
    <property type="match status" value="1"/>
</dbReference>
<dbReference type="InterPro" id="IPR001867">
    <property type="entry name" value="OmpR/PhoB-type_DNA-bd"/>
</dbReference>
<evidence type="ECO:0000256" key="1">
    <source>
        <dbReference type="ARBA" id="ARBA00023125"/>
    </source>
</evidence>
<feature type="DNA-binding region" description="OmpR/PhoB-type" evidence="2">
    <location>
        <begin position="17"/>
        <end position="112"/>
    </location>
</feature>
<dbReference type="Gene3D" id="1.10.10.10">
    <property type="entry name" value="Winged helix-like DNA-binding domain superfamily/Winged helix DNA-binding domain"/>
    <property type="match status" value="1"/>
</dbReference>